<dbReference type="EMBL" id="LSRX01000876">
    <property type="protein sequence ID" value="OLP87167.1"/>
    <property type="molecule type" value="Genomic_DNA"/>
</dbReference>
<dbReference type="OrthoDB" id="10345098at2759"/>
<evidence type="ECO:0000313" key="3">
    <source>
        <dbReference type="Proteomes" id="UP000186817"/>
    </source>
</evidence>
<keyword evidence="3" id="KW-1185">Reference proteome</keyword>
<organism evidence="2 3">
    <name type="scientific">Symbiodinium microadriaticum</name>
    <name type="common">Dinoflagellate</name>
    <name type="synonym">Zooxanthella microadriatica</name>
    <dbReference type="NCBI Taxonomy" id="2951"/>
    <lineage>
        <taxon>Eukaryota</taxon>
        <taxon>Sar</taxon>
        <taxon>Alveolata</taxon>
        <taxon>Dinophyceae</taxon>
        <taxon>Suessiales</taxon>
        <taxon>Symbiodiniaceae</taxon>
        <taxon>Symbiodinium</taxon>
    </lineage>
</organism>
<accession>A0A1Q9CW82</accession>
<keyword evidence="1" id="KW-0853">WD repeat</keyword>
<dbReference type="Proteomes" id="UP000186817">
    <property type="component" value="Unassembled WGS sequence"/>
</dbReference>
<proteinExistence type="predicted"/>
<evidence type="ECO:0000256" key="1">
    <source>
        <dbReference type="PROSITE-ProRule" id="PRU00221"/>
    </source>
</evidence>
<dbReference type="Gene3D" id="2.130.10.10">
    <property type="entry name" value="YVTN repeat-like/Quinoprotein amine dehydrogenase"/>
    <property type="match status" value="1"/>
</dbReference>
<dbReference type="InterPro" id="IPR036322">
    <property type="entry name" value="WD40_repeat_dom_sf"/>
</dbReference>
<evidence type="ECO:0000313" key="2">
    <source>
        <dbReference type="EMBL" id="OLP87167.1"/>
    </source>
</evidence>
<dbReference type="AlphaFoldDB" id="A0A1Q9CW82"/>
<gene>
    <name evidence="2" type="ORF">AK812_SmicGene31644</name>
</gene>
<dbReference type="SUPFAM" id="SSF50978">
    <property type="entry name" value="WD40 repeat-like"/>
    <property type="match status" value="1"/>
</dbReference>
<dbReference type="InterPro" id="IPR015943">
    <property type="entry name" value="WD40/YVTN_repeat-like_dom_sf"/>
</dbReference>
<dbReference type="InterPro" id="IPR001680">
    <property type="entry name" value="WD40_rpt"/>
</dbReference>
<comment type="caution">
    <text evidence="2">The sequence shown here is derived from an EMBL/GenBank/DDBJ whole genome shotgun (WGS) entry which is preliminary data.</text>
</comment>
<dbReference type="PROSITE" id="PS50082">
    <property type="entry name" value="WD_REPEATS_2"/>
    <property type="match status" value="1"/>
</dbReference>
<reference evidence="2 3" key="1">
    <citation type="submission" date="2016-02" db="EMBL/GenBank/DDBJ databases">
        <title>Genome analysis of coral dinoflagellate symbionts highlights evolutionary adaptations to a symbiotic lifestyle.</title>
        <authorList>
            <person name="Aranda M."/>
            <person name="Li Y."/>
            <person name="Liew Y.J."/>
            <person name="Baumgarten S."/>
            <person name="Simakov O."/>
            <person name="Wilson M."/>
            <person name="Piel J."/>
            <person name="Ashoor H."/>
            <person name="Bougouffa S."/>
            <person name="Bajic V.B."/>
            <person name="Ryu T."/>
            <person name="Ravasi T."/>
            <person name="Bayer T."/>
            <person name="Micklem G."/>
            <person name="Kim H."/>
            <person name="Bhak J."/>
            <person name="Lajeunesse T.C."/>
            <person name="Voolstra C.R."/>
        </authorList>
    </citation>
    <scope>NUCLEOTIDE SEQUENCE [LARGE SCALE GENOMIC DNA]</scope>
    <source>
        <strain evidence="2 3">CCMP2467</strain>
    </source>
</reference>
<sequence>MKPKQISKAKCKFLGEDGTLTIMWNSLYDERPGSVRLPLEDDLEFFDLASQEYHTGKHRRLLSVGFDTAMRVIDVLFRTGEHFTRSRELRCGGRLQKRLRGEMDYLTSCHLDVDLASKPASDIAFTQESRINRLGSYRAKHLHESEVTLLSVAAAPDRDLLFGGYSDGSVAVWSMRESEAVLVLQAHQCDVTNLAGALPVMWLKVPPSNSEAYLDSPQLETAVAVRVEGEEFVHLPAEAFSFAKGKEGGDSNAALNTEEVPTIVLSDAADLALLSWCLTLGTESRVQISRLGSSRFLPYLGVSQSLLMDFIWTSLPPDSIMAEMERSTMTARVMVETTPERTVDEVMADIDLQHERRSAPLIRVSAPGRFFKEVVCDGWPDVSLCSAFEQESASAFVKTYTVELGRNSILTTELQCLAARDTDHAVRNKKLLVETDGNNFQQWRHCFTHLLQTGLTSANLAAYARTCKAIEGAGDIVANNLIEFLQTCSNLTDRDLLFSDAAPVFLGNNSRTFVSRLAGGTETENVAKISTHALKKDGDSDSDNDLVDAFH</sequence>
<feature type="repeat" description="WD" evidence="1">
    <location>
        <begin position="142"/>
        <end position="183"/>
    </location>
</feature>
<protein>
    <submittedName>
        <fullName evidence="2">Uncharacterized protein</fullName>
    </submittedName>
</protein>
<name>A0A1Q9CW82_SYMMI</name>